<evidence type="ECO:0000259" key="4">
    <source>
        <dbReference type="Pfam" id="PF00149"/>
    </source>
</evidence>
<comment type="caution">
    <text evidence="5">The sequence shown here is derived from an EMBL/GenBank/DDBJ whole genome shotgun (WGS) entry which is preliminary data.</text>
</comment>
<dbReference type="PANTHER" id="PTHR10161">
    <property type="entry name" value="TARTRATE-RESISTANT ACID PHOSPHATASE TYPE 5"/>
    <property type="match status" value="1"/>
</dbReference>
<evidence type="ECO:0000256" key="3">
    <source>
        <dbReference type="SAM" id="SignalP"/>
    </source>
</evidence>
<keyword evidence="6" id="KW-1185">Reference proteome</keyword>
<evidence type="ECO:0000313" key="5">
    <source>
        <dbReference type="EMBL" id="KII71711.1"/>
    </source>
</evidence>
<dbReference type="InterPro" id="IPR051558">
    <property type="entry name" value="Metallophosphoesterase_PAP"/>
</dbReference>
<proteinExistence type="predicted"/>
<protein>
    <submittedName>
        <fullName evidence="5">Tartrate-resistant acid phosphatase type 5</fullName>
    </submittedName>
</protein>
<dbReference type="OrthoDB" id="411211at2759"/>
<accession>A0A0C2MWK7</accession>
<feature type="signal peptide" evidence="3">
    <location>
        <begin position="1"/>
        <end position="24"/>
    </location>
</feature>
<dbReference type="PANTHER" id="PTHR10161:SF14">
    <property type="entry name" value="TARTRATE-RESISTANT ACID PHOSPHATASE TYPE 5"/>
    <property type="match status" value="1"/>
</dbReference>
<dbReference type="SUPFAM" id="SSF56300">
    <property type="entry name" value="Metallo-dependent phosphatases"/>
    <property type="match status" value="1"/>
</dbReference>
<dbReference type="Proteomes" id="UP000031668">
    <property type="component" value="Unassembled WGS sequence"/>
</dbReference>
<dbReference type="InterPro" id="IPR004843">
    <property type="entry name" value="Calcineurin-like_PHP"/>
</dbReference>
<keyword evidence="2" id="KW-0378">Hydrolase</keyword>
<dbReference type="Gene3D" id="3.60.21.10">
    <property type="match status" value="1"/>
</dbReference>
<dbReference type="EMBL" id="JWZT01001658">
    <property type="protein sequence ID" value="KII71711.1"/>
    <property type="molecule type" value="Genomic_DNA"/>
</dbReference>
<dbReference type="Pfam" id="PF00149">
    <property type="entry name" value="Metallophos"/>
    <property type="match status" value="1"/>
</dbReference>
<dbReference type="GO" id="GO:0016787">
    <property type="term" value="F:hydrolase activity"/>
    <property type="evidence" value="ECO:0007669"/>
    <property type="project" value="UniProtKB-KW"/>
</dbReference>
<feature type="domain" description="Calcineurin-like phosphoesterase" evidence="4">
    <location>
        <begin position="37"/>
        <end position="239"/>
    </location>
</feature>
<evidence type="ECO:0000313" key="6">
    <source>
        <dbReference type="Proteomes" id="UP000031668"/>
    </source>
</evidence>
<evidence type="ECO:0000256" key="2">
    <source>
        <dbReference type="ARBA" id="ARBA00022801"/>
    </source>
</evidence>
<evidence type="ECO:0000256" key="1">
    <source>
        <dbReference type="ARBA" id="ARBA00022729"/>
    </source>
</evidence>
<organism evidence="5 6">
    <name type="scientific">Thelohanellus kitauei</name>
    <name type="common">Myxosporean</name>
    <dbReference type="NCBI Taxonomy" id="669202"/>
    <lineage>
        <taxon>Eukaryota</taxon>
        <taxon>Metazoa</taxon>
        <taxon>Cnidaria</taxon>
        <taxon>Myxozoa</taxon>
        <taxon>Myxosporea</taxon>
        <taxon>Bivalvulida</taxon>
        <taxon>Platysporina</taxon>
        <taxon>Myxobolidae</taxon>
        <taxon>Thelohanellus</taxon>
    </lineage>
</organism>
<dbReference type="InterPro" id="IPR029052">
    <property type="entry name" value="Metallo-depent_PP-like"/>
</dbReference>
<name>A0A0C2MWK7_THEKT</name>
<reference evidence="5 6" key="1">
    <citation type="journal article" date="2014" name="Genome Biol. Evol.">
        <title>The genome of the myxosporean Thelohanellus kitauei shows adaptations to nutrient acquisition within its fish host.</title>
        <authorList>
            <person name="Yang Y."/>
            <person name="Xiong J."/>
            <person name="Zhou Z."/>
            <person name="Huo F."/>
            <person name="Miao W."/>
            <person name="Ran C."/>
            <person name="Liu Y."/>
            <person name="Zhang J."/>
            <person name="Feng J."/>
            <person name="Wang M."/>
            <person name="Wang M."/>
            <person name="Wang L."/>
            <person name="Yao B."/>
        </authorList>
    </citation>
    <scope>NUCLEOTIDE SEQUENCE [LARGE SCALE GENOMIC DNA]</scope>
    <source>
        <strain evidence="5">Wuqing</strain>
    </source>
</reference>
<feature type="chain" id="PRO_5002169029" evidence="3">
    <location>
        <begin position="25"/>
        <end position="309"/>
    </location>
</feature>
<keyword evidence="1 3" id="KW-0732">Signal</keyword>
<gene>
    <name evidence="5" type="ORF">RF11_10662</name>
</gene>
<dbReference type="AlphaFoldDB" id="A0A0C2MWK7"/>
<sequence>MSTSKRIQAKLTMFCLLTIFVIRAQKLKEVNDNEINVVVIGDAGLTESESQIKKMVVARIKEKHAQRPFQLGINLGDNVYENGSETDDFETLYQIFTESFPPHIFDFDFLTVLGNHDHMGDPDTQIKFHHGYDQRFYMPDNNYHYDVRLIDGTLIRFVCVDSMPLYDPNLATSTERQNQISFLMDLLDDSGGFDYVFLILHHNVVRGCGPHRRVPHDFLFLQLITHKYLTAILNGHNHNMQMFDRLWKRPPVFSVGNSARVNPAEVSETENGWCKSPATGGFAQLIISNQLATIRYFSGKGQLLVEEEL</sequence>